<keyword evidence="3" id="KW-1185">Reference proteome</keyword>
<dbReference type="Proteomes" id="UP000499080">
    <property type="component" value="Unassembled WGS sequence"/>
</dbReference>
<proteinExistence type="predicted"/>
<dbReference type="AlphaFoldDB" id="A0A4Y2DBA9"/>
<gene>
    <name evidence="2" type="ORF">AVEN_104961_1</name>
</gene>
<reference evidence="2 3" key="1">
    <citation type="journal article" date="2019" name="Sci. Rep.">
        <title>Orb-weaving spider Araneus ventricosus genome elucidates the spidroin gene catalogue.</title>
        <authorList>
            <person name="Kono N."/>
            <person name="Nakamura H."/>
            <person name="Ohtoshi R."/>
            <person name="Moran D.A.P."/>
            <person name="Shinohara A."/>
            <person name="Yoshida Y."/>
            <person name="Fujiwara M."/>
            <person name="Mori M."/>
            <person name="Tomita M."/>
            <person name="Arakawa K."/>
        </authorList>
    </citation>
    <scope>NUCLEOTIDE SEQUENCE [LARGE SCALE GENOMIC DNA]</scope>
</reference>
<dbReference type="EMBL" id="BGPR01165989">
    <property type="protein sequence ID" value="GBM13397.1"/>
    <property type="molecule type" value="Genomic_DNA"/>
</dbReference>
<comment type="caution">
    <text evidence="2">The sequence shown here is derived from an EMBL/GenBank/DDBJ whole genome shotgun (WGS) entry which is preliminary data.</text>
</comment>
<feature type="compositionally biased region" description="Basic and acidic residues" evidence="1">
    <location>
        <begin position="1"/>
        <end position="14"/>
    </location>
</feature>
<evidence type="ECO:0000313" key="3">
    <source>
        <dbReference type="Proteomes" id="UP000499080"/>
    </source>
</evidence>
<organism evidence="2 3">
    <name type="scientific">Araneus ventricosus</name>
    <name type="common">Orbweaver spider</name>
    <name type="synonym">Epeira ventricosa</name>
    <dbReference type="NCBI Taxonomy" id="182803"/>
    <lineage>
        <taxon>Eukaryota</taxon>
        <taxon>Metazoa</taxon>
        <taxon>Ecdysozoa</taxon>
        <taxon>Arthropoda</taxon>
        <taxon>Chelicerata</taxon>
        <taxon>Arachnida</taxon>
        <taxon>Araneae</taxon>
        <taxon>Araneomorphae</taxon>
        <taxon>Entelegynae</taxon>
        <taxon>Araneoidea</taxon>
        <taxon>Araneidae</taxon>
        <taxon>Araneus</taxon>
    </lineage>
</organism>
<accession>A0A4Y2DBA9</accession>
<feature type="region of interest" description="Disordered" evidence="1">
    <location>
        <begin position="1"/>
        <end position="29"/>
    </location>
</feature>
<evidence type="ECO:0000256" key="1">
    <source>
        <dbReference type="SAM" id="MobiDB-lite"/>
    </source>
</evidence>
<evidence type="ECO:0000313" key="2">
    <source>
        <dbReference type="EMBL" id="GBM13397.1"/>
    </source>
</evidence>
<sequence length="74" mass="8284">MSSDLPYREQEGKRGPKKKRNASKSSFERSEVKCVFISPKERIVDTKGRLRGFSSAAEPFAQSLKDLGSVFCSL</sequence>
<name>A0A4Y2DBA9_ARAVE</name>
<protein>
    <submittedName>
        <fullName evidence="2">Uncharacterized protein</fullName>
    </submittedName>
</protein>
<feature type="non-terminal residue" evidence="2">
    <location>
        <position position="74"/>
    </location>
</feature>